<accession>A0ABS8V7X4</accession>
<feature type="non-terminal residue" evidence="2">
    <location>
        <position position="74"/>
    </location>
</feature>
<feature type="compositionally biased region" description="Basic residues" evidence="1">
    <location>
        <begin position="41"/>
        <end position="53"/>
    </location>
</feature>
<protein>
    <submittedName>
        <fullName evidence="2">Uncharacterized protein</fullName>
    </submittedName>
</protein>
<evidence type="ECO:0000313" key="2">
    <source>
        <dbReference type="EMBL" id="MCD9642338.1"/>
    </source>
</evidence>
<dbReference type="EMBL" id="JACEIK010003594">
    <property type="protein sequence ID" value="MCD9642338.1"/>
    <property type="molecule type" value="Genomic_DNA"/>
</dbReference>
<dbReference type="Proteomes" id="UP000823775">
    <property type="component" value="Unassembled WGS sequence"/>
</dbReference>
<feature type="compositionally biased region" description="Basic and acidic residues" evidence="1">
    <location>
        <begin position="1"/>
        <end position="30"/>
    </location>
</feature>
<gene>
    <name evidence="2" type="ORF">HAX54_029067</name>
</gene>
<feature type="region of interest" description="Disordered" evidence="1">
    <location>
        <begin position="1"/>
        <end position="53"/>
    </location>
</feature>
<evidence type="ECO:0000256" key="1">
    <source>
        <dbReference type="SAM" id="MobiDB-lite"/>
    </source>
</evidence>
<sequence>PDKGNLREGVDRREKTSAHPRGTSERRRAETVGSGVVCKGPQRRKRGKKKFKWQNKELKAWSAEHGEGPATPSG</sequence>
<keyword evidence="3" id="KW-1185">Reference proteome</keyword>
<proteinExistence type="predicted"/>
<evidence type="ECO:0000313" key="3">
    <source>
        <dbReference type="Proteomes" id="UP000823775"/>
    </source>
</evidence>
<reference evidence="2 3" key="1">
    <citation type="journal article" date="2021" name="BMC Genomics">
        <title>Datura genome reveals duplications of psychoactive alkaloid biosynthetic genes and high mutation rate following tissue culture.</title>
        <authorList>
            <person name="Rajewski A."/>
            <person name="Carter-House D."/>
            <person name="Stajich J."/>
            <person name="Litt A."/>
        </authorList>
    </citation>
    <scope>NUCLEOTIDE SEQUENCE [LARGE SCALE GENOMIC DNA]</scope>
    <source>
        <strain evidence="2">AR-01</strain>
    </source>
</reference>
<organism evidence="2 3">
    <name type="scientific">Datura stramonium</name>
    <name type="common">Jimsonweed</name>
    <name type="synonym">Common thornapple</name>
    <dbReference type="NCBI Taxonomy" id="4076"/>
    <lineage>
        <taxon>Eukaryota</taxon>
        <taxon>Viridiplantae</taxon>
        <taxon>Streptophyta</taxon>
        <taxon>Embryophyta</taxon>
        <taxon>Tracheophyta</taxon>
        <taxon>Spermatophyta</taxon>
        <taxon>Magnoliopsida</taxon>
        <taxon>eudicotyledons</taxon>
        <taxon>Gunneridae</taxon>
        <taxon>Pentapetalae</taxon>
        <taxon>asterids</taxon>
        <taxon>lamiids</taxon>
        <taxon>Solanales</taxon>
        <taxon>Solanaceae</taxon>
        <taxon>Solanoideae</taxon>
        <taxon>Datureae</taxon>
        <taxon>Datura</taxon>
    </lineage>
</organism>
<comment type="caution">
    <text evidence="2">The sequence shown here is derived from an EMBL/GenBank/DDBJ whole genome shotgun (WGS) entry which is preliminary data.</text>
</comment>
<feature type="non-terminal residue" evidence="2">
    <location>
        <position position="1"/>
    </location>
</feature>
<name>A0ABS8V7X4_DATST</name>